<evidence type="ECO:0000256" key="17">
    <source>
        <dbReference type="RuleBase" id="RU003793"/>
    </source>
</evidence>
<evidence type="ECO:0000256" key="3">
    <source>
        <dbReference type="ARBA" id="ARBA00022475"/>
    </source>
</evidence>
<keyword evidence="12 19" id="KW-0472">Membrane</keyword>
<evidence type="ECO:0000256" key="5">
    <source>
        <dbReference type="ARBA" id="ARBA00022603"/>
    </source>
</evidence>
<dbReference type="InterPro" id="IPR010627">
    <property type="entry name" value="Prepilin_pept_A24_N"/>
</dbReference>
<dbReference type="PANTHER" id="PTHR30487">
    <property type="entry name" value="TYPE 4 PREPILIN-LIKE PROTEINS LEADER PEPTIDE-PROCESSING ENZYME"/>
    <property type="match status" value="1"/>
</dbReference>
<evidence type="ECO:0000256" key="15">
    <source>
        <dbReference type="ARBA" id="ARBA00067082"/>
    </source>
</evidence>
<feature type="transmembrane region" description="Helical" evidence="19">
    <location>
        <begin position="191"/>
        <end position="209"/>
    </location>
</feature>
<dbReference type="InterPro" id="IPR000045">
    <property type="entry name" value="Prepilin_IV_endopep_pep"/>
</dbReference>
<keyword evidence="9 18" id="KW-0812">Transmembrane</keyword>
<evidence type="ECO:0000256" key="11">
    <source>
        <dbReference type="ARBA" id="ARBA00022989"/>
    </source>
</evidence>
<evidence type="ECO:0000256" key="19">
    <source>
        <dbReference type="SAM" id="Phobius"/>
    </source>
</evidence>
<evidence type="ECO:0000313" key="23">
    <source>
        <dbReference type="Proteomes" id="UP000427716"/>
    </source>
</evidence>
<evidence type="ECO:0000256" key="10">
    <source>
        <dbReference type="ARBA" id="ARBA00022801"/>
    </source>
</evidence>
<organism evidence="22 23">
    <name type="scientific">Guyparkeria halophila</name>
    <dbReference type="NCBI Taxonomy" id="47960"/>
    <lineage>
        <taxon>Bacteria</taxon>
        <taxon>Pseudomonadati</taxon>
        <taxon>Pseudomonadota</taxon>
        <taxon>Gammaproteobacteria</taxon>
        <taxon>Chromatiales</taxon>
        <taxon>Thioalkalibacteraceae</taxon>
        <taxon>Guyparkeria</taxon>
    </lineage>
</organism>
<keyword evidence="6 18" id="KW-0645">Protease</keyword>
<dbReference type="AlphaFoldDB" id="A0A6I6D2W4"/>
<evidence type="ECO:0000256" key="12">
    <source>
        <dbReference type="ARBA" id="ARBA00023136"/>
    </source>
</evidence>
<protein>
    <recommendedName>
        <fullName evidence="16 18">Prepilin leader peptidase/N-methyltransferase</fullName>
        <ecNumber evidence="18">2.1.1.-</ecNumber>
        <ecNumber evidence="15 18">3.4.23.43</ecNumber>
    </recommendedName>
</protein>
<feature type="domain" description="Prepilin peptidase A24 N-terminal" evidence="21">
    <location>
        <begin position="21"/>
        <end position="133"/>
    </location>
</feature>
<evidence type="ECO:0000256" key="7">
    <source>
        <dbReference type="ARBA" id="ARBA00022679"/>
    </source>
</evidence>
<name>A0A6I6D2W4_9GAMM</name>
<dbReference type="Gene3D" id="1.20.120.1220">
    <property type="match status" value="1"/>
</dbReference>
<accession>A0A6I6D2W4</accession>
<dbReference type="GO" id="GO:0032259">
    <property type="term" value="P:methylation"/>
    <property type="evidence" value="ECO:0007669"/>
    <property type="project" value="UniProtKB-KW"/>
</dbReference>
<dbReference type="PRINTS" id="PR00864">
    <property type="entry name" value="PREPILNPTASE"/>
</dbReference>
<comment type="function">
    <text evidence="18">Plays an essential role in type IV pili and type II pseudopili formation by proteolytically removing the leader sequence from substrate proteins and subsequently monomethylating the alpha-amino group of the newly exposed N-terminal phenylalanine.</text>
</comment>
<dbReference type="Pfam" id="PF01478">
    <property type="entry name" value="Peptidase_A24"/>
    <property type="match status" value="1"/>
</dbReference>
<gene>
    <name evidence="22" type="ORF">GM160_01515</name>
</gene>
<dbReference type="EC" id="3.4.23.43" evidence="15 18"/>
<feature type="transmembrane region" description="Helical" evidence="19">
    <location>
        <begin position="241"/>
        <end position="260"/>
    </location>
</feature>
<dbReference type="EC" id="2.1.1.-" evidence="18"/>
<evidence type="ECO:0000256" key="16">
    <source>
        <dbReference type="ARBA" id="ARBA00071870"/>
    </source>
</evidence>
<keyword evidence="8" id="KW-0949">S-adenosyl-L-methionine</keyword>
<evidence type="ECO:0000256" key="9">
    <source>
        <dbReference type="ARBA" id="ARBA00022692"/>
    </source>
</evidence>
<proteinExistence type="inferred from homology"/>
<keyword evidence="3" id="KW-1003">Cell membrane</keyword>
<evidence type="ECO:0000259" key="20">
    <source>
        <dbReference type="Pfam" id="PF01478"/>
    </source>
</evidence>
<dbReference type="GO" id="GO:0006465">
    <property type="term" value="P:signal peptide processing"/>
    <property type="evidence" value="ECO:0007669"/>
    <property type="project" value="TreeGrafter"/>
</dbReference>
<feature type="transmembrane region" description="Helical" evidence="19">
    <location>
        <begin position="272"/>
        <end position="294"/>
    </location>
</feature>
<keyword evidence="23" id="KW-1185">Reference proteome</keyword>
<comment type="similarity">
    <text evidence="2 17">Belongs to the peptidase A24 family.</text>
</comment>
<dbReference type="GO" id="GO:0005886">
    <property type="term" value="C:plasma membrane"/>
    <property type="evidence" value="ECO:0007669"/>
    <property type="project" value="UniProtKB-SubCell"/>
</dbReference>
<dbReference type="GO" id="GO:0008168">
    <property type="term" value="F:methyltransferase activity"/>
    <property type="evidence" value="ECO:0007669"/>
    <property type="project" value="UniProtKB-KW"/>
</dbReference>
<dbReference type="Proteomes" id="UP000427716">
    <property type="component" value="Chromosome"/>
</dbReference>
<evidence type="ECO:0000259" key="21">
    <source>
        <dbReference type="Pfam" id="PF06750"/>
    </source>
</evidence>
<comment type="catalytic activity">
    <reaction evidence="14 18">
        <text>Typically cleaves a -Gly-|-Phe- bond to release an N-terminal, basic peptide of 5-8 residues from type IV prepilin, and then N-methylates the new N-terminal amino group, the methyl donor being S-adenosyl-L-methionine.</text>
        <dbReference type="EC" id="3.4.23.43"/>
    </reaction>
</comment>
<dbReference type="InterPro" id="IPR014032">
    <property type="entry name" value="Peptidase_A24A_bac"/>
</dbReference>
<feature type="transmembrane region" description="Helical" evidence="19">
    <location>
        <begin position="12"/>
        <end position="34"/>
    </location>
</feature>
<dbReference type="RefSeq" id="WP_156227603.1">
    <property type="nucleotide sequence ID" value="NZ_CP046415.1"/>
</dbReference>
<dbReference type="GO" id="GO:0004190">
    <property type="term" value="F:aspartic-type endopeptidase activity"/>
    <property type="evidence" value="ECO:0007669"/>
    <property type="project" value="UniProtKB-EC"/>
</dbReference>
<feature type="transmembrane region" description="Helical" evidence="19">
    <location>
        <begin position="161"/>
        <end position="179"/>
    </location>
</feature>
<feature type="transmembrane region" description="Helical" evidence="19">
    <location>
        <begin position="137"/>
        <end position="154"/>
    </location>
</feature>
<reference evidence="22 23" key="1">
    <citation type="submission" date="2019-11" db="EMBL/GenBank/DDBJ databases">
        <authorList>
            <person name="Zhang J."/>
            <person name="Sun C."/>
        </authorList>
    </citation>
    <scope>NUCLEOTIDE SEQUENCE [LARGE SCALE GENOMIC DNA]</scope>
    <source>
        <strain evidence="23">sp2</strain>
    </source>
</reference>
<dbReference type="InterPro" id="IPR050882">
    <property type="entry name" value="Prepilin_peptidase/N-MTase"/>
</dbReference>
<feature type="domain" description="Prepilin type IV endopeptidase peptidase" evidence="20">
    <location>
        <begin position="144"/>
        <end position="254"/>
    </location>
</feature>
<evidence type="ECO:0000256" key="8">
    <source>
        <dbReference type="ARBA" id="ARBA00022691"/>
    </source>
</evidence>
<keyword evidence="4" id="KW-0997">Cell inner membrane</keyword>
<evidence type="ECO:0000313" key="22">
    <source>
        <dbReference type="EMBL" id="QGT77671.1"/>
    </source>
</evidence>
<comment type="subcellular location">
    <subcellularLocation>
        <location evidence="1">Cell inner membrane</location>
        <topology evidence="1">Multi-pass membrane protein</topology>
    </subcellularLocation>
    <subcellularLocation>
        <location evidence="18">Cell membrane</location>
        <topology evidence="18">Multi-pass membrane protein</topology>
    </subcellularLocation>
</comment>
<keyword evidence="11 19" id="KW-1133">Transmembrane helix</keyword>
<sequence>MTELQAIFQQHPAIWIIVASLFGLLVGSFLNVVINRLPVMMEREWKRECRALLADEGSETQVPEEEGEPFNLVQPRSRCPSCGTPIRAWQNIPVISWLWLRGRCAKCRAPIAWQYPAVELAGALLAGLAAWHFGPTALALAVFLFSWALLAASIIDLKTQLLPDVFTLPLLWLGLLLPIVLDDYHLSLDQAVLGAVFGYLALWSVYWLFRLLTGKEGMGFGDFKLLAALGAWLGWQMLPLVILFSALAGSVIGIAMILLLRHDRRIPIPFGPYLAIAGLVALYLGEPIMTAYLGGPF</sequence>
<keyword evidence="10 18" id="KW-0378">Hydrolase</keyword>
<keyword evidence="5 18" id="KW-0489">Methyltransferase</keyword>
<dbReference type="PANTHER" id="PTHR30487:SF0">
    <property type="entry name" value="PREPILIN LEADER PEPTIDASE_N-METHYLTRANSFERASE-RELATED"/>
    <property type="match status" value="1"/>
</dbReference>
<dbReference type="Pfam" id="PF06750">
    <property type="entry name" value="A24_N_bact"/>
    <property type="match status" value="1"/>
</dbReference>
<evidence type="ECO:0000256" key="18">
    <source>
        <dbReference type="RuleBase" id="RU003794"/>
    </source>
</evidence>
<evidence type="ECO:0000256" key="1">
    <source>
        <dbReference type="ARBA" id="ARBA00004429"/>
    </source>
</evidence>
<evidence type="ECO:0000256" key="13">
    <source>
        <dbReference type="ARBA" id="ARBA00023268"/>
    </source>
</evidence>
<evidence type="ECO:0000256" key="6">
    <source>
        <dbReference type="ARBA" id="ARBA00022670"/>
    </source>
</evidence>
<keyword evidence="13 18" id="KW-0511">Multifunctional enzyme</keyword>
<dbReference type="FunFam" id="1.20.120.1220:FF:000001">
    <property type="entry name" value="Type 4 prepilin-like proteins leader peptide-processing enzyme"/>
    <property type="match status" value="1"/>
</dbReference>
<evidence type="ECO:0000256" key="14">
    <source>
        <dbReference type="ARBA" id="ARBA00050401"/>
    </source>
</evidence>
<dbReference type="KEGG" id="ghl:GM160_01515"/>
<evidence type="ECO:0000256" key="2">
    <source>
        <dbReference type="ARBA" id="ARBA00005801"/>
    </source>
</evidence>
<dbReference type="EMBL" id="CP046415">
    <property type="protein sequence ID" value="QGT77671.1"/>
    <property type="molecule type" value="Genomic_DNA"/>
</dbReference>
<evidence type="ECO:0000256" key="4">
    <source>
        <dbReference type="ARBA" id="ARBA00022519"/>
    </source>
</evidence>
<keyword evidence="7 18" id="KW-0808">Transferase</keyword>